<gene>
    <name evidence="1" type="ORF">HPB47_003807</name>
</gene>
<evidence type="ECO:0000313" key="2">
    <source>
        <dbReference type="Proteomes" id="UP000805193"/>
    </source>
</evidence>
<accession>A0AC60PHH2</accession>
<feature type="non-terminal residue" evidence="1">
    <location>
        <position position="175"/>
    </location>
</feature>
<reference evidence="1 2" key="1">
    <citation type="journal article" date="2020" name="Cell">
        <title>Large-Scale Comparative Analyses of Tick Genomes Elucidate Their Genetic Diversity and Vector Capacities.</title>
        <authorList>
            <consortium name="Tick Genome and Microbiome Consortium (TIGMIC)"/>
            <person name="Jia N."/>
            <person name="Wang J."/>
            <person name="Shi W."/>
            <person name="Du L."/>
            <person name="Sun Y."/>
            <person name="Zhan W."/>
            <person name="Jiang J.F."/>
            <person name="Wang Q."/>
            <person name="Zhang B."/>
            <person name="Ji P."/>
            <person name="Bell-Sakyi L."/>
            <person name="Cui X.M."/>
            <person name="Yuan T.T."/>
            <person name="Jiang B.G."/>
            <person name="Yang W.F."/>
            <person name="Lam T.T."/>
            <person name="Chang Q.C."/>
            <person name="Ding S.J."/>
            <person name="Wang X.J."/>
            <person name="Zhu J.G."/>
            <person name="Ruan X.D."/>
            <person name="Zhao L."/>
            <person name="Wei J.T."/>
            <person name="Ye R.Z."/>
            <person name="Que T.C."/>
            <person name="Du C.H."/>
            <person name="Zhou Y.H."/>
            <person name="Cheng J.X."/>
            <person name="Dai P.F."/>
            <person name="Guo W.B."/>
            <person name="Han X.H."/>
            <person name="Huang E.J."/>
            <person name="Li L.F."/>
            <person name="Wei W."/>
            <person name="Gao Y.C."/>
            <person name="Liu J.Z."/>
            <person name="Shao H.Z."/>
            <person name="Wang X."/>
            <person name="Wang C.C."/>
            <person name="Yang T.C."/>
            <person name="Huo Q.B."/>
            <person name="Li W."/>
            <person name="Chen H.Y."/>
            <person name="Chen S.E."/>
            <person name="Zhou L.G."/>
            <person name="Ni X.B."/>
            <person name="Tian J.H."/>
            <person name="Sheng Y."/>
            <person name="Liu T."/>
            <person name="Pan Y.S."/>
            <person name="Xia L.Y."/>
            <person name="Li J."/>
            <person name="Zhao F."/>
            <person name="Cao W.C."/>
        </authorList>
    </citation>
    <scope>NUCLEOTIDE SEQUENCE [LARGE SCALE GENOMIC DNA]</scope>
    <source>
        <strain evidence="1">Iper-2018</strain>
    </source>
</reference>
<evidence type="ECO:0000313" key="1">
    <source>
        <dbReference type="EMBL" id="KAG0419894.1"/>
    </source>
</evidence>
<name>A0AC60PHH2_IXOPE</name>
<protein>
    <submittedName>
        <fullName evidence="1">Uncharacterized protein</fullName>
    </submittedName>
</protein>
<feature type="non-terminal residue" evidence="1">
    <location>
        <position position="1"/>
    </location>
</feature>
<proteinExistence type="predicted"/>
<sequence>KYSFNLDWTNPDMSTNASWIRPVLNDSDSARCTICCKKFTLSNMGKMAITTHVEGKKHQAATKSLQSVSQTPIVSLFKTAANVDLPSATATGVFRSVKTSVGGFLLKNEVIKAEIMWCLNTIITHDFFRPAAASAVLFPLMFPTCETARKTQLGKDKVGYTICRGIGPYFQEKFL</sequence>
<organism evidence="1 2">
    <name type="scientific">Ixodes persulcatus</name>
    <name type="common">Taiga tick</name>
    <dbReference type="NCBI Taxonomy" id="34615"/>
    <lineage>
        <taxon>Eukaryota</taxon>
        <taxon>Metazoa</taxon>
        <taxon>Ecdysozoa</taxon>
        <taxon>Arthropoda</taxon>
        <taxon>Chelicerata</taxon>
        <taxon>Arachnida</taxon>
        <taxon>Acari</taxon>
        <taxon>Parasitiformes</taxon>
        <taxon>Ixodida</taxon>
        <taxon>Ixodoidea</taxon>
        <taxon>Ixodidae</taxon>
        <taxon>Ixodinae</taxon>
        <taxon>Ixodes</taxon>
    </lineage>
</organism>
<comment type="caution">
    <text evidence="1">The sequence shown here is derived from an EMBL/GenBank/DDBJ whole genome shotgun (WGS) entry which is preliminary data.</text>
</comment>
<dbReference type="Proteomes" id="UP000805193">
    <property type="component" value="Unassembled WGS sequence"/>
</dbReference>
<keyword evidence="2" id="KW-1185">Reference proteome</keyword>
<dbReference type="EMBL" id="JABSTQ010010566">
    <property type="protein sequence ID" value="KAG0419894.1"/>
    <property type="molecule type" value="Genomic_DNA"/>
</dbReference>